<dbReference type="CDD" id="cd03215">
    <property type="entry name" value="ABC_Carb_Monos_II"/>
    <property type="match status" value="1"/>
</dbReference>
<organism evidence="7 8">
    <name type="scientific">Rhizosaccharibacter radicis</name>
    <dbReference type="NCBI Taxonomy" id="2782605"/>
    <lineage>
        <taxon>Bacteria</taxon>
        <taxon>Pseudomonadati</taxon>
        <taxon>Pseudomonadota</taxon>
        <taxon>Alphaproteobacteria</taxon>
        <taxon>Acetobacterales</taxon>
        <taxon>Acetobacteraceae</taxon>
        <taxon>Rhizosaccharibacter</taxon>
    </lineage>
</organism>
<reference evidence="7 8" key="1">
    <citation type="submission" date="2022-06" db="EMBL/GenBank/DDBJ databases">
        <title>Rhizosaccharibacter gen. nov. sp. nov. KSS12, endophytic bacteria isolated from sugarcane.</title>
        <authorList>
            <person name="Pitiwittayakul N."/>
        </authorList>
    </citation>
    <scope>NUCLEOTIDE SEQUENCE [LARGE SCALE GENOMIC DNA]</scope>
    <source>
        <strain evidence="7 8">KSS12</strain>
    </source>
</reference>
<dbReference type="InterPro" id="IPR017871">
    <property type="entry name" value="ABC_transporter-like_CS"/>
</dbReference>
<dbReference type="PROSITE" id="PS50893">
    <property type="entry name" value="ABC_TRANSPORTER_2"/>
    <property type="match status" value="2"/>
</dbReference>
<protein>
    <submittedName>
        <fullName evidence="7">Sugar ABC transporter ATP-binding protein</fullName>
    </submittedName>
</protein>
<evidence type="ECO:0000256" key="5">
    <source>
        <dbReference type="ARBA" id="ARBA00022840"/>
    </source>
</evidence>
<dbReference type="EMBL" id="JAMZEJ010000010">
    <property type="protein sequence ID" value="MCQ8242220.1"/>
    <property type="molecule type" value="Genomic_DNA"/>
</dbReference>
<keyword evidence="4" id="KW-0547">Nucleotide-binding</keyword>
<name>A0ABT1W3P7_9PROT</name>
<comment type="caution">
    <text evidence="7">The sequence shown here is derived from an EMBL/GenBank/DDBJ whole genome shotgun (WGS) entry which is preliminary data.</text>
</comment>
<keyword evidence="8" id="KW-1185">Reference proteome</keyword>
<evidence type="ECO:0000313" key="7">
    <source>
        <dbReference type="EMBL" id="MCQ8242220.1"/>
    </source>
</evidence>
<feature type="domain" description="ABC transporter" evidence="6">
    <location>
        <begin position="5"/>
        <end position="246"/>
    </location>
</feature>
<dbReference type="PROSITE" id="PS00211">
    <property type="entry name" value="ABC_TRANSPORTER_1"/>
    <property type="match status" value="1"/>
</dbReference>
<dbReference type="SUPFAM" id="SSF52540">
    <property type="entry name" value="P-loop containing nucleoside triphosphate hydrolases"/>
    <property type="match status" value="2"/>
</dbReference>
<evidence type="ECO:0000259" key="6">
    <source>
        <dbReference type="PROSITE" id="PS50893"/>
    </source>
</evidence>
<dbReference type="InterPro" id="IPR003439">
    <property type="entry name" value="ABC_transporter-like_ATP-bd"/>
</dbReference>
<evidence type="ECO:0000313" key="8">
    <source>
        <dbReference type="Proteomes" id="UP001524547"/>
    </source>
</evidence>
<dbReference type="Proteomes" id="UP001524547">
    <property type="component" value="Unassembled WGS sequence"/>
</dbReference>
<feature type="domain" description="ABC transporter" evidence="6">
    <location>
        <begin position="254"/>
        <end position="504"/>
    </location>
</feature>
<accession>A0ABT1W3P7</accession>
<dbReference type="InterPro" id="IPR027417">
    <property type="entry name" value="P-loop_NTPase"/>
</dbReference>
<sequence>MTGTITLRGIRKTYGPVTALETLDLEIRAGEVLGLIGQNGSGKSTLLRILSGLALPDRGEVLLDGRPIVLDSAATARRHGIGMVHQEQSLIPNLSVAENIFLDKAHPAKRHGLCRWSSLNKAARAQLNKLGVDLPTTVPVETLRFSERQQVEFAKVLAIEELVDRPPVILLDEPTSLLTPDEIRALFFQINRLRGRASIVFVSHRLEEVLEISDRVVVLTDGRKVAERASASVDREELYEMMVGRQRAPAATRLRPETRHAPPLLQLEALTSLPHFRNVTFQLGRGEILGIVGVLGSGAEELCRGLFGVLRIDAGRVRFGGEPLKLAAPRAAVQQGIGYLPANRRAEGMLPGRSLTENAVVTFGHQYDWKRCVRNKAREDAAALQWMRRLKVKMDKPSAPIASLSGGNQQKIVLAKWLLAHDLRLLLLDHPSRGLDPGARDELFAVVREQVEQGLSVIFVADTISELIELSDRIIVMRDGEVTAEFDPRSGALPKEEQIVAAMV</sequence>
<keyword evidence="1" id="KW-0813">Transport</keyword>
<evidence type="ECO:0000256" key="3">
    <source>
        <dbReference type="ARBA" id="ARBA00022737"/>
    </source>
</evidence>
<dbReference type="PANTHER" id="PTHR43790:SF9">
    <property type="entry name" value="GALACTOFURANOSE TRANSPORTER ATP-BINDING PROTEIN YTFR"/>
    <property type="match status" value="1"/>
</dbReference>
<evidence type="ECO:0000256" key="4">
    <source>
        <dbReference type="ARBA" id="ARBA00022741"/>
    </source>
</evidence>
<dbReference type="RefSeq" id="WP_422920978.1">
    <property type="nucleotide sequence ID" value="NZ_JAMZEJ010000010.1"/>
</dbReference>
<keyword evidence="2" id="KW-0762">Sugar transport</keyword>
<gene>
    <name evidence="7" type="ORF">NFI88_15400</name>
</gene>
<dbReference type="InterPro" id="IPR003593">
    <property type="entry name" value="AAA+_ATPase"/>
</dbReference>
<dbReference type="Gene3D" id="3.40.50.300">
    <property type="entry name" value="P-loop containing nucleotide triphosphate hydrolases"/>
    <property type="match status" value="2"/>
</dbReference>
<proteinExistence type="predicted"/>
<dbReference type="InterPro" id="IPR050107">
    <property type="entry name" value="ABC_carbohydrate_import_ATPase"/>
</dbReference>
<evidence type="ECO:0000256" key="1">
    <source>
        <dbReference type="ARBA" id="ARBA00022448"/>
    </source>
</evidence>
<keyword evidence="3" id="KW-0677">Repeat</keyword>
<keyword evidence="5 7" id="KW-0067">ATP-binding</keyword>
<evidence type="ECO:0000256" key="2">
    <source>
        <dbReference type="ARBA" id="ARBA00022597"/>
    </source>
</evidence>
<dbReference type="GO" id="GO:0005524">
    <property type="term" value="F:ATP binding"/>
    <property type="evidence" value="ECO:0007669"/>
    <property type="project" value="UniProtKB-KW"/>
</dbReference>
<dbReference type="Pfam" id="PF00005">
    <property type="entry name" value="ABC_tran"/>
    <property type="match status" value="2"/>
</dbReference>
<dbReference type="CDD" id="cd03216">
    <property type="entry name" value="ABC_Carb_Monos_I"/>
    <property type="match status" value="1"/>
</dbReference>
<dbReference type="PANTHER" id="PTHR43790">
    <property type="entry name" value="CARBOHYDRATE TRANSPORT ATP-BINDING PROTEIN MG119-RELATED"/>
    <property type="match status" value="1"/>
</dbReference>
<dbReference type="SMART" id="SM00382">
    <property type="entry name" value="AAA"/>
    <property type="match status" value="2"/>
</dbReference>